<dbReference type="GO" id="GO:0009279">
    <property type="term" value="C:cell outer membrane"/>
    <property type="evidence" value="ECO:0007669"/>
    <property type="project" value="UniProtKB-SubCell"/>
</dbReference>
<feature type="chain" id="PRO_5026913927" description="Porin domain-containing protein" evidence="11">
    <location>
        <begin position="30"/>
        <end position="379"/>
    </location>
</feature>
<dbReference type="InterPro" id="IPR033900">
    <property type="entry name" value="Gram_neg_porin_domain"/>
</dbReference>
<evidence type="ECO:0000256" key="5">
    <source>
        <dbReference type="ARBA" id="ARBA00022692"/>
    </source>
</evidence>
<dbReference type="Gene3D" id="2.40.160.10">
    <property type="entry name" value="Porin"/>
    <property type="match status" value="1"/>
</dbReference>
<evidence type="ECO:0000256" key="11">
    <source>
        <dbReference type="SAM" id="SignalP"/>
    </source>
</evidence>
<keyword evidence="7" id="KW-0406">Ion transport</keyword>
<gene>
    <name evidence="13" type="ORF">LMG9964_02440</name>
</gene>
<keyword evidence="5" id="KW-0812">Transmembrane</keyword>
<evidence type="ECO:0000256" key="4">
    <source>
        <dbReference type="ARBA" id="ARBA00022452"/>
    </source>
</evidence>
<evidence type="ECO:0000313" key="13">
    <source>
        <dbReference type="EMBL" id="CAB4048799.1"/>
    </source>
</evidence>
<comment type="subunit">
    <text evidence="2">Homotrimer.</text>
</comment>
<keyword evidence="6 11" id="KW-0732">Signal</keyword>
<comment type="subcellular location">
    <subcellularLocation>
        <location evidence="1">Cell outer membrane</location>
        <topology evidence="1">Multi-pass membrane protein</topology>
    </subcellularLocation>
</comment>
<name>A0A6J5K3T1_9BURK</name>
<dbReference type="GO" id="GO:0034220">
    <property type="term" value="P:monoatomic ion transmembrane transport"/>
    <property type="evidence" value="ECO:0007669"/>
    <property type="project" value="InterPro"/>
</dbReference>
<dbReference type="AlphaFoldDB" id="A0A6J5K3T1"/>
<evidence type="ECO:0000256" key="6">
    <source>
        <dbReference type="ARBA" id="ARBA00022729"/>
    </source>
</evidence>
<evidence type="ECO:0000256" key="3">
    <source>
        <dbReference type="ARBA" id="ARBA00022448"/>
    </source>
</evidence>
<dbReference type="InterPro" id="IPR023614">
    <property type="entry name" value="Porin_dom_sf"/>
</dbReference>
<keyword evidence="9" id="KW-0472">Membrane</keyword>
<proteinExistence type="predicted"/>
<evidence type="ECO:0000256" key="9">
    <source>
        <dbReference type="ARBA" id="ARBA00023136"/>
    </source>
</evidence>
<dbReference type="Pfam" id="PF13609">
    <property type="entry name" value="Porin_4"/>
    <property type="match status" value="1"/>
</dbReference>
<dbReference type="SUPFAM" id="SSF56935">
    <property type="entry name" value="Porins"/>
    <property type="match status" value="1"/>
</dbReference>
<dbReference type="InterPro" id="IPR050298">
    <property type="entry name" value="Gram-neg_bact_OMP"/>
</dbReference>
<dbReference type="GO" id="GO:0015288">
    <property type="term" value="F:porin activity"/>
    <property type="evidence" value="ECO:0007669"/>
    <property type="project" value="UniProtKB-KW"/>
</dbReference>
<dbReference type="CDD" id="cd00342">
    <property type="entry name" value="gram_neg_porins"/>
    <property type="match status" value="1"/>
</dbReference>
<dbReference type="GO" id="GO:0046930">
    <property type="term" value="C:pore complex"/>
    <property type="evidence" value="ECO:0007669"/>
    <property type="project" value="UniProtKB-KW"/>
</dbReference>
<reference evidence="13 14" key="1">
    <citation type="submission" date="2020-04" db="EMBL/GenBank/DDBJ databases">
        <authorList>
            <person name="De Canck E."/>
        </authorList>
    </citation>
    <scope>NUCLEOTIDE SEQUENCE [LARGE SCALE GENOMIC DNA]</scope>
    <source>
        <strain evidence="13 14">LMG 9964</strain>
    </source>
</reference>
<evidence type="ECO:0000259" key="12">
    <source>
        <dbReference type="Pfam" id="PF13609"/>
    </source>
</evidence>
<evidence type="ECO:0000313" key="14">
    <source>
        <dbReference type="Proteomes" id="UP000494102"/>
    </source>
</evidence>
<evidence type="ECO:0000256" key="1">
    <source>
        <dbReference type="ARBA" id="ARBA00004571"/>
    </source>
</evidence>
<dbReference type="PRINTS" id="PR00182">
    <property type="entry name" value="ECOLNEIPORIN"/>
</dbReference>
<accession>A0A6J5K3T1</accession>
<keyword evidence="8" id="KW-0626">Porin</keyword>
<feature type="signal peptide" evidence="11">
    <location>
        <begin position="1"/>
        <end position="29"/>
    </location>
</feature>
<evidence type="ECO:0000256" key="7">
    <source>
        <dbReference type="ARBA" id="ARBA00023065"/>
    </source>
</evidence>
<feature type="domain" description="Porin" evidence="12">
    <location>
        <begin position="17"/>
        <end position="345"/>
    </location>
</feature>
<protein>
    <recommendedName>
        <fullName evidence="12">Porin domain-containing protein</fullName>
    </recommendedName>
</protein>
<keyword evidence="10" id="KW-0998">Cell outer membrane</keyword>
<organism evidence="13 14">
    <name type="scientific">Paraburkholderia phenoliruptrix</name>
    <dbReference type="NCBI Taxonomy" id="252970"/>
    <lineage>
        <taxon>Bacteria</taxon>
        <taxon>Pseudomonadati</taxon>
        <taxon>Pseudomonadota</taxon>
        <taxon>Betaproteobacteria</taxon>
        <taxon>Burkholderiales</taxon>
        <taxon>Burkholderiaceae</taxon>
        <taxon>Paraburkholderia</taxon>
    </lineage>
</organism>
<dbReference type="PANTHER" id="PTHR34501:SF9">
    <property type="entry name" value="MAJOR OUTER MEMBRANE PROTEIN P.IA"/>
    <property type="match status" value="1"/>
</dbReference>
<dbReference type="Proteomes" id="UP000494102">
    <property type="component" value="Unassembled WGS sequence"/>
</dbReference>
<keyword evidence="3" id="KW-0813">Transport</keyword>
<dbReference type="GeneID" id="27797426"/>
<dbReference type="PRINTS" id="PR00184">
    <property type="entry name" value="NEISSPPORIN"/>
</dbReference>
<sequence>MKRVPLKKRIAVASTVASLAAAIPQLAQAQSSVTLYGLISTGILYTSNSGGKSVVSMASGPEQLPRMGLKGREELGGGTAAIFTLENGFNSVNGSLGQGGRMFGRWAYVGLTNNTYGTVTVGRQLEEMAQQLYWSESGVIFAAFGTRIGDNDNIFNSNRFNNSIRYASPNIHGLTFAGSYAFSNQAGGFSNNNGYSFGANYVSGSLKLGAAFTQFNHPAVASNLNGAVDDGSWGFSNPFVKSLGGAVTAQQRIMGVGASYNFNIVQVAAGYTNVLYNYLDNTGLRLQNAELTVTKQITPTTLLGAGYIFTAGNYSADRQPRYHQVNLGAVYSLSKRTDLWLVGMYMHAAGDAHHAQIYTTTASSTQNQMAAVTGIRTRF</sequence>
<evidence type="ECO:0000256" key="8">
    <source>
        <dbReference type="ARBA" id="ARBA00023114"/>
    </source>
</evidence>
<dbReference type="EMBL" id="CADILN010000002">
    <property type="protein sequence ID" value="CAB4048799.1"/>
    <property type="molecule type" value="Genomic_DNA"/>
</dbReference>
<dbReference type="InterPro" id="IPR001702">
    <property type="entry name" value="Porin_Gram-ve"/>
</dbReference>
<dbReference type="PANTHER" id="PTHR34501">
    <property type="entry name" value="PROTEIN YDDL-RELATED"/>
    <property type="match status" value="1"/>
</dbReference>
<evidence type="ECO:0000256" key="2">
    <source>
        <dbReference type="ARBA" id="ARBA00011233"/>
    </source>
</evidence>
<dbReference type="InterPro" id="IPR002299">
    <property type="entry name" value="Porin_Neis"/>
</dbReference>
<dbReference type="RefSeq" id="WP_041745480.1">
    <property type="nucleotide sequence ID" value="NZ_CADILN010000002.1"/>
</dbReference>
<keyword evidence="4" id="KW-1134">Transmembrane beta strand</keyword>
<evidence type="ECO:0000256" key="10">
    <source>
        <dbReference type="ARBA" id="ARBA00023237"/>
    </source>
</evidence>